<evidence type="ECO:0000256" key="1">
    <source>
        <dbReference type="SAM" id="Phobius"/>
    </source>
</evidence>
<gene>
    <name evidence="2" type="ORF">IW19_20900</name>
</gene>
<evidence type="ECO:0000313" key="2">
    <source>
        <dbReference type="EMBL" id="KFF03350.1"/>
    </source>
</evidence>
<keyword evidence="3" id="KW-1185">Reference proteome</keyword>
<feature type="transmembrane region" description="Helical" evidence="1">
    <location>
        <begin position="177"/>
        <end position="198"/>
    </location>
</feature>
<accession>A0A085ZFY6</accession>
<dbReference type="AlphaFoldDB" id="A0A085ZFY6"/>
<keyword evidence="1" id="KW-0812">Transmembrane</keyword>
<comment type="caution">
    <text evidence="2">The sequence shown here is derived from an EMBL/GenBank/DDBJ whole genome shotgun (WGS) entry which is preliminary data.</text>
</comment>
<dbReference type="RefSeq" id="WP_035688837.1">
    <property type="nucleotide sequence ID" value="NZ_JPRL01000002.1"/>
</dbReference>
<sequence length="199" mass="23064">MADQIDDWEKKQKDYLAAAIICFIIGTYFFMKVISGSYIIKPSELQTYENLITEKAPEFKETKGKNSKRWIEFKCVNNQSTFKIASFDYRCANRNEVLTEIKVGDTITIALLKSDIADFDKETSCEIHSLIKNNNEYLNIACRNRADNKDGKRGFILLFAISIMTAILYSFSQKPKFFDHVHQDFIMVIILIILFIILL</sequence>
<protein>
    <submittedName>
        <fullName evidence="2">Uncharacterized protein</fullName>
    </submittedName>
</protein>
<feature type="transmembrane region" description="Helical" evidence="1">
    <location>
        <begin position="154"/>
        <end position="171"/>
    </location>
</feature>
<dbReference type="OrthoDB" id="1375013at2"/>
<proteinExistence type="predicted"/>
<keyword evidence="1" id="KW-0472">Membrane</keyword>
<feature type="transmembrane region" description="Helical" evidence="1">
    <location>
        <begin position="15"/>
        <end position="34"/>
    </location>
</feature>
<evidence type="ECO:0000313" key="3">
    <source>
        <dbReference type="Proteomes" id="UP000028715"/>
    </source>
</evidence>
<keyword evidence="1" id="KW-1133">Transmembrane helix</keyword>
<dbReference type="EMBL" id="JPRL01000002">
    <property type="protein sequence ID" value="KFF03350.1"/>
    <property type="molecule type" value="Genomic_DNA"/>
</dbReference>
<name>A0A085ZFY6_9FLAO</name>
<dbReference type="Proteomes" id="UP000028715">
    <property type="component" value="Unassembled WGS sequence"/>
</dbReference>
<reference evidence="2 3" key="1">
    <citation type="submission" date="2014-07" db="EMBL/GenBank/DDBJ databases">
        <title>Genome of Flavobacterium reichenbachii LMG 25512.</title>
        <authorList>
            <person name="Stropko S.J."/>
            <person name="Pipes S.E."/>
            <person name="Newman J.D."/>
        </authorList>
    </citation>
    <scope>NUCLEOTIDE SEQUENCE [LARGE SCALE GENOMIC DNA]</scope>
    <source>
        <strain evidence="2 3">LMG 25512</strain>
    </source>
</reference>
<organism evidence="2 3">
    <name type="scientific">Flavobacterium reichenbachii</name>
    <dbReference type="NCBI Taxonomy" id="362418"/>
    <lineage>
        <taxon>Bacteria</taxon>
        <taxon>Pseudomonadati</taxon>
        <taxon>Bacteroidota</taxon>
        <taxon>Flavobacteriia</taxon>
        <taxon>Flavobacteriales</taxon>
        <taxon>Flavobacteriaceae</taxon>
        <taxon>Flavobacterium</taxon>
    </lineage>
</organism>